<feature type="transmembrane region" description="Helical" evidence="1">
    <location>
        <begin position="24"/>
        <end position="45"/>
    </location>
</feature>
<sequence>MSASVPPSSPPAASAPAASRWQTWLGVLPTLAAVLTALIAVLSAWQSQTQYTDSQAASRFQSAVEMLSGDDLTTRVGGVALLGEVARQSDERRDTAMRLLATFLRVRSPVTEAGRAQPVTLQPAAEEVRAVFAALEHRADVQNIDLGRISARNLTLSGADLRGLVLARSDLSGSIFEKANLSGVALRDATLRGSISGGRPQRR</sequence>
<dbReference type="Gene3D" id="2.160.20.80">
    <property type="entry name" value="E3 ubiquitin-protein ligase SopA"/>
    <property type="match status" value="1"/>
</dbReference>
<dbReference type="RefSeq" id="WP_380082968.1">
    <property type="nucleotide sequence ID" value="NZ_JBHSWD010000001.1"/>
</dbReference>
<reference evidence="3" key="1">
    <citation type="journal article" date="2019" name="Int. J. Syst. Evol. Microbiol.">
        <title>The Global Catalogue of Microorganisms (GCM) 10K type strain sequencing project: providing services to taxonomists for standard genome sequencing and annotation.</title>
        <authorList>
            <consortium name="The Broad Institute Genomics Platform"/>
            <consortium name="The Broad Institute Genome Sequencing Center for Infectious Disease"/>
            <person name="Wu L."/>
            <person name="Ma J."/>
        </authorList>
    </citation>
    <scope>NUCLEOTIDE SEQUENCE [LARGE SCALE GENOMIC DNA]</scope>
    <source>
        <strain evidence="3">CGMCC 1.15772</strain>
    </source>
</reference>
<proteinExistence type="predicted"/>
<dbReference type="Pfam" id="PF00805">
    <property type="entry name" value="Pentapeptide"/>
    <property type="match status" value="1"/>
</dbReference>
<comment type="caution">
    <text evidence="2">The sequence shown here is derived from an EMBL/GenBank/DDBJ whole genome shotgun (WGS) entry which is preliminary data.</text>
</comment>
<dbReference type="InterPro" id="IPR001646">
    <property type="entry name" value="5peptide_repeat"/>
</dbReference>
<accession>A0ABW1YEU3</accession>
<organism evidence="2 3">
    <name type="scientific">Deinococcus lacus</name>
    <dbReference type="NCBI Taxonomy" id="392561"/>
    <lineage>
        <taxon>Bacteria</taxon>
        <taxon>Thermotogati</taxon>
        <taxon>Deinococcota</taxon>
        <taxon>Deinococci</taxon>
        <taxon>Deinococcales</taxon>
        <taxon>Deinococcaceae</taxon>
        <taxon>Deinococcus</taxon>
    </lineage>
</organism>
<dbReference type="SUPFAM" id="SSF141571">
    <property type="entry name" value="Pentapeptide repeat-like"/>
    <property type="match status" value="1"/>
</dbReference>
<keyword evidence="1" id="KW-0472">Membrane</keyword>
<evidence type="ECO:0000256" key="1">
    <source>
        <dbReference type="SAM" id="Phobius"/>
    </source>
</evidence>
<dbReference type="EMBL" id="JBHSWD010000001">
    <property type="protein sequence ID" value="MFC6591953.1"/>
    <property type="molecule type" value="Genomic_DNA"/>
</dbReference>
<keyword evidence="1" id="KW-0812">Transmembrane</keyword>
<keyword evidence="1" id="KW-1133">Transmembrane helix</keyword>
<gene>
    <name evidence="2" type="ORF">ACFP81_08010</name>
</gene>
<keyword evidence="3" id="KW-1185">Reference proteome</keyword>
<protein>
    <submittedName>
        <fullName evidence="2">Pentapeptide repeat-containing protein</fullName>
    </submittedName>
</protein>
<evidence type="ECO:0000313" key="2">
    <source>
        <dbReference type="EMBL" id="MFC6591953.1"/>
    </source>
</evidence>
<evidence type="ECO:0000313" key="3">
    <source>
        <dbReference type="Proteomes" id="UP001596297"/>
    </source>
</evidence>
<dbReference type="Proteomes" id="UP001596297">
    <property type="component" value="Unassembled WGS sequence"/>
</dbReference>
<name>A0ABW1YEU3_9DEIO</name>